<sequence length="517" mass="58442">MGNRFQITILLFSFLQLINAQELTQGNIVNLAQLTLDKSPIVQTNQLSILNAEGDYQIQKSLFDYQLTSGITTDRTVSNLYSFDPRTNDLSGDLKANRFITSLGLQKRFRIGLIADWSVNYSMSNDNYQLDRFFRDVGANIQEHSMSSSFSLTQPLLRGSADVASALENSSLLDLESEKTNLNFRNSFELLQLADAYWQYVAAFKSLEIYKENELRVQKVLEITEELVKADKKPAGDLAQIQADLANQVRQTKAAEQQYYSAKLNLGRVIGLSELESKAIKDPIDDFPQVLTSGYTNNLNVQDYIALANENRSDIEASLQTEEAIRTRLSFAENSKKPELNLSGFVNYGGLNFGNGLTNALSTFTQSEGRNVGFGVRLNFAFALNNNNARGSYLKNKTLFENQQISNENLKRNVSLNVSIAVNNLQNSVLILEKAEESLRYYRQVFDNEKEKFQNGLTTLLNLILFQERLTFAQLEYLQANQQFASAIVSLRYQTGTLLKQTNSEITKELFYTIPKK</sequence>
<dbReference type="InterPro" id="IPR051906">
    <property type="entry name" value="TolC-like"/>
</dbReference>
<keyword evidence="2" id="KW-1134">Transmembrane beta strand</keyword>
<proteinExistence type="predicted"/>
<evidence type="ECO:0000256" key="3">
    <source>
        <dbReference type="ARBA" id="ARBA00022692"/>
    </source>
</evidence>
<evidence type="ECO:0000256" key="5">
    <source>
        <dbReference type="ARBA" id="ARBA00023237"/>
    </source>
</evidence>
<evidence type="ECO:0000313" key="6">
    <source>
        <dbReference type="EMBL" id="TCP24014.1"/>
    </source>
</evidence>
<evidence type="ECO:0000256" key="2">
    <source>
        <dbReference type="ARBA" id="ARBA00022452"/>
    </source>
</evidence>
<keyword evidence="7" id="KW-1185">Reference proteome</keyword>
<dbReference type="AlphaFoldDB" id="A0A4R2NRG7"/>
<reference evidence="6 7" key="1">
    <citation type="submission" date="2019-03" db="EMBL/GenBank/DDBJ databases">
        <title>Genomic Encyclopedia of Type Strains, Phase IV (KMG-IV): sequencing the most valuable type-strain genomes for metagenomic binning, comparative biology and taxonomic classification.</title>
        <authorList>
            <person name="Goeker M."/>
        </authorList>
    </citation>
    <scope>NUCLEOTIDE SEQUENCE [LARGE SCALE GENOMIC DNA]</scope>
    <source>
        <strain evidence="6 7">DSM 14836</strain>
    </source>
</reference>
<comment type="caution">
    <text evidence="6">The sequence shown here is derived from an EMBL/GenBank/DDBJ whole genome shotgun (WGS) entry which is preliminary data.</text>
</comment>
<dbReference type="EMBL" id="SLXM01000007">
    <property type="protein sequence ID" value="TCP24014.1"/>
    <property type="molecule type" value="Genomic_DNA"/>
</dbReference>
<dbReference type="SUPFAM" id="SSF56954">
    <property type="entry name" value="Outer membrane efflux proteins (OEP)"/>
    <property type="match status" value="1"/>
</dbReference>
<keyword evidence="3" id="KW-0812">Transmembrane</keyword>
<dbReference type="OrthoDB" id="926878at2"/>
<dbReference type="Proteomes" id="UP000294564">
    <property type="component" value="Unassembled WGS sequence"/>
</dbReference>
<organism evidence="6 7">
    <name type="scientific">Tenacibaculum skagerrakense</name>
    <dbReference type="NCBI Taxonomy" id="186571"/>
    <lineage>
        <taxon>Bacteria</taxon>
        <taxon>Pseudomonadati</taxon>
        <taxon>Bacteroidota</taxon>
        <taxon>Flavobacteriia</taxon>
        <taxon>Flavobacteriales</taxon>
        <taxon>Flavobacteriaceae</taxon>
        <taxon>Tenacibaculum</taxon>
    </lineage>
</organism>
<dbReference type="PANTHER" id="PTHR30026">
    <property type="entry name" value="OUTER MEMBRANE PROTEIN TOLC"/>
    <property type="match status" value="1"/>
</dbReference>
<keyword evidence="5" id="KW-0998">Cell outer membrane</keyword>
<evidence type="ECO:0000256" key="4">
    <source>
        <dbReference type="ARBA" id="ARBA00023136"/>
    </source>
</evidence>
<keyword evidence="4" id="KW-0472">Membrane</keyword>
<comment type="subcellular location">
    <subcellularLocation>
        <location evidence="1">Cell outer membrane</location>
    </subcellularLocation>
</comment>
<protein>
    <submittedName>
        <fullName evidence="6">Outer membrane protein TolC</fullName>
    </submittedName>
</protein>
<dbReference type="RefSeq" id="WP_132795283.1">
    <property type="nucleotide sequence ID" value="NZ_SLXM01000007.1"/>
</dbReference>
<name>A0A4R2NRG7_9FLAO</name>
<dbReference type="GO" id="GO:0015562">
    <property type="term" value="F:efflux transmembrane transporter activity"/>
    <property type="evidence" value="ECO:0007669"/>
    <property type="project" value="InterPro"/>
</dbReference>
<gene>
    <name evidence="6" type="ORF">EV195_107180</name>
</gene>
<dbReference type="PANTHER" id="PTHR30026:SF20">
    <property type="entry name" value="OUTER MEMBRANE PROTEIN TOLC"/>
    <property type="match status" value="1"/>
</dbReference>
<dbReference type="GO" id="GO:1990281">
    <property type="term" value="C:efflux pump complex"/>
    <property type="evidence" value="ECO:0007669"/>
    <property type="project" value="TreeGrafter"/>
</dbReference>
<dbReference type="GO" id="GO:0009279">
    <property type="term" value="C:cell outer membrane"/>
    <property type="evidence" value="ECO:0007669"/>
    <property type="project" value="UniProtKB-SubCell"/>
</dbReference>
<dbReference type="GO" id="GO:0015288">
    <property type="term" value="F:porin activity"/>
    <property type="evidence" value="ECO:0007669"/>
    <property type="project" value="TreeGrafter"/>
</dbReference>
<evidence type="ECO:0000256" key="1">
    <source>
        <dbReference type="ARBA" id="ARBA00004442"/>
    </source>
</evidence>
<accession>A0A4R2NRG7</accession>
<dbReference type="Gene3D" id="1.20.1600.10">
    <property type="entry name" value="Outer membrane efflux proteins (OEP)"/>
    <property type="match status" value="1"/>
</dbReference>
<evidence type="ECO:0000313" key="7">
    <source>
        <dbReference type="Proteomes" id="UP000294564"/>
    </source>
</evidence>